<accession>A0A1N6MX14</accession>
<dbReference type="AlphaFoldDB" id="A0A1N6MX14"/>
<evidence type="ECO:0000313" key="2">
    <source>
        <dbReference type="EMBL" id="SIP73376.1"/>
    </source>
</evidence>
<sequence>MPLKYFMFWYYTTVITLNIKQASRFGLVNGFNDFKLQRYLLQLER</sequence>
<evidence type="ECO:0000313" key="1">
    <source>
        <dbReference type="EMBL" id="PHM33541.1"/>
    </source>
</evidence>
<reference evidence="2" key="2">
    <citation type="submission" date="2016-12" db="EMBL/GenBank/DDBJ databases">
        <authorList>
            <person name="Song W.-J."/>
            <person name="Kurnit D.M."/>
        </authorList>
    </citation>
    <scope>NUCLEOTIDE SEQUENCE [LARGE SCALE GENOMIC DNA]</scope>
    <source>
        <strain evidence="2">HGB1681</strain>
    </source>
</reference>
<reference evidence="3" key="1">
    <citation type="submission" date="2016-12" db="EMBL/GenBank/DDBJ databases">
        <authorList>
            <person name="Gaudriault S."/>
        </authorList>
    </citation>
    <scope>NUCLEOTIDE SEQUENCE [LARGE SCALE GENOMIC DNA]</scope>
    <source>
        <strain evidence="3">HGB1681 (deposited as PTA-6826 in the American Type Culture Collection)</strain>
    </source>
</reference>
<dbReference type="Proteomes" id="UP000196435">
    <property type="component" value="Unassembled WGS sequence"/>
</dbReference>
<dbReference type="EMBL" id="FTLG01000101">
    <property type="protein sequence ID" value="SIP73376.1"/>
    <property type="molecule type" value="Genomic_DNA"/>
</dbReference>
<evidence type="ECO:0000313" key="4">
    <source>
        <dbReference type="Proteomes" id="UP000224871"/>
    </source>
</evidence>
<dbReference type="Proteomes" id="UP000224871">
    <property type="component" value="Unassembled WGS sequence"/>
</dbReference>
<protein>
    <submittedName>
        <fullName evidence="2">Uncharacterized protein</fullName>
    </submittedName>
</protein>
<reference evidence="1 4" key="3">
    <citation type="journal article" date="2017" name="Nat. Microbiol.">
        <title>Natural product diversity associated with the nematode symbionts Photorhabdus and Xenorhabdus.</title>
        <authorList>
            <person name="Tobias N.J."/>
            <person name="Wolff H."/>
            <person name="Djahanschiri B."/>
            <person name="Grundmann F."/>
            <person name="Kronenwerth M."/>
            <person name="Shi Y.M."/>
            <person name="Simonyi S."/>
            <person name="Grun P."/>
            <person name="Shapiro-Ilan D."/>
            <person name="Pidot S.J."/>
            <person name="Stinear T.P."/>
            <person name="Ebersberger I."/>
            <person name="Bode H.B."/>
        </authorList>
    </citation>
    <scope>NUCLEOTIDE SEQUENCE [LARGE SCALE GENOMIC DNA]</scope>
    <source>
        <strain evidence="1 4">DSM 16336</strain>
    </source>
</reference>
<keyword evidence="4" id="KW-1185">Reference proteome</keyword>
<dbReference type="EMBL" id="NIBU01000026">
    <property type="protein sequence ID" value="PHM33541.1"/>
    <property type="molecule type" value="Genomic_DNA"/>
</dbReference>
<proteinExistence type="predicted"/>
<name>A0A1N6MX14_9GAMM</name>
<evidence type="ECO:0000313" key="3">
    <source>
        <dbReference type="Proteomes" id="UP000196435"/>
    </source>
</evidence>
<organism evidence="2 3">
    <name type="scientific">Xenorhabdus innexi</name>
    <dbReference type="NCBI Taxonomy" id="290109"/>
    <lineage>
        <taxon>Bacteria</taxon>
        <taxon>Pseudomonadati</taxon>
        <taxon>Pseudomonadota</taxon>
        <taxon>Gammaproteobacteria</taxon>
        <taxon>Enterobacterales</taxon>
        <taxon>Morganellaceae</taxon>
        <taxon>Xenorhabdus</taxon>
    </lineage>
</organism>
<gene>
    <name evidence="1" type="ORF">Xinn_02358</name>
    <name evidence="2" type="ORF">XIS1_190013</name>
</gene>